<feature type="transmembrane region" description="Helical" evidence="8">
    <location>
        <begin position="156"/>
        <end position="178"/>
    </location>
</feature>
<dbReference type="PANTHER" id="PTHR32195">
    <property type="entry name" value="OS07G0662800 PROTEIN"/>
    <property type="match status" value="1"/>
</dbReference>
<evidence type="ECO:0000256" key="1">
    <source>
        <dbReference type="ARBA" id="ARBA00004429"/>
    </source>
</evidence>
<proteinExistence type="predicted"/>
<dbReference type="EMBL" id="HBFA01004676">
    <property type="protein sequence ID" value="CAD8652212.1"/>
    <property type="molecule type" value="Transcribed_RNA"/>
</dbReference>
<feature type="transmembrane region" description="Helical" evidence="8">
    <location>
        <begin position="346"/>
        <end position="375"/>
    </location>
</feature>
<evidence type="ECO:0000313" key="9">
    <source>
        <dbReference type="EMBL" id="CAD8652212.1"/>
    </source>
</evidence>
<evidence type="ECO:0000256" key="4">
    <source>
        <dbReference type="ARBA" id="ARBA00022519"/>
    </source>
</evidence>
<keyword evidence="5 8" id="KW-0812">Transmembrane</keyword>
<evidence type="ECO:0000256" key="5">
    <source>
        <dbReference type="ARBA" id="ARBA00022692"/>
    </source>
</evidence>
<dbReference type="AlphaFoldDB" id="A0A7S0QTJ2"/>
<sequence length="546" mass="58101">MSCSTNMLTTHRSMFRMNSSGLRAVATRAGGIRGARPYPNSSRGLLRVWANDDYTKPSGPARAHGVTVRRRTESRTTSEHISAGFVRFRDPYNGKFPARGEQQTVNAIAAAAGQPEPATAGSFFDAKLFSMIVLIAGTTIGGGTLSLPAAASAPGFFPSAAALLTCFMVLFLEGCLMVEVTVRMKAEGSAREGEPVSFEQMAERTLGKIGGNAIGLVYQFYSYASILAYVAAVGEIVSLLVKGALTSAQGQVATVFTIWAVILFLGKRGIESVNEKLNYVFLALMATIIIVGLGQVNPGVMAAHASWVKAPAAAGILLFNVVFHDIVPLVCQYLDYNVKKINTAFFLGGGIPLVAYLLWIAVALGSSAAAAGGAFVDPMMEIMRSGSAQGKVVQVWALLAIGTSFIGCGMAQAEYEASLMRQFMEPRWKNFTSEVGKKMKSLWENGLLDQLSYASVLLPPLAVSLMFLALGHGSLAYKAADLAGAYGVSILYGILPPVMAFILRRQQAEKKIATDVSTTPGGPVLLLVCFLFGMGVTVRETLSYFV</sequence>
<organism evidence="9">
    <name type="scientific">Pyramimonas obovata</name>
    <dbReference type="NCBI Taxonomy" id="1411642"/>
    <lineage>
        <taxon>Eukaryota</taxon>
        <taxon>Viridiplantae</taxon>
        <taxon>Chlorophyta</taxon>
        <taxon>Pyramimonadophyceae</taxon>
        <taxon>Pyramimonadales</taxon>
        <taxon>Pyramimonadaceae</taxon>
        <taxon>Pyramimonas</taxon>
        <taxon>Pyramimonas incertae sedis</taxon>
    </lineage>
</organism>
<feature type="transmembrane region" description="Helical" evidence="8">
    <location>
        <begin position="447"/>
        <end position="470"/>
    </location>
</feature>
<feature type="transmembrane region" description="Helical" evidence="8">
    <location>
        <begin position="247"/>
        <end position="265"/>
    </location>
</feature>
<keyword evidence="4" id="KW-0997">Cell inner membrane</keyword>
<comment type="subcellular location">
    <subcellularLocation>
        <location evidence="1">Cell inner membrane</location>
        <topology evidence="1">Multi-pass membrane protein</topology>
    </subcellularLocation>
</comment>
<dbReference type="GO" id="GO:0003333">
    <property type="term" value="P:amino acid transmembrane transport"/>
    <property type="evidence" value="ECO:0007669"/>
    <property type="project" value="InterPro"/>
</dbReference>
<keyword evidence="7 8" id="KW-0472">Membrane</keyword>
<feature type="transmembrane region" description="Helical" evidence="8">
    <location>
        <begin position="524"/>
        <end position="545"/>
    </location>
</feature>
<evidence type="ECO:0000256" key="3">
    <source>
        <dbReference type="ARBA" id="ARBA00022475"/>
    </source>
</evidence>
<evidence type="ECO:0000256" key="7">
    <source>
        <dbReference type="ARBA" id="ARBA00023136"/>
    </source>
</evidence>
<feature type="transmembrane region" description="Helical" evidence="8">
    <location>
        <begin position="128"/>
        <end position="150"/>
    </location>
</feature>
<evidence type="ECO:0000256" key="2">
    <source>
        <dbReference type="ARBA" id="ARBA00022448"/>
    </source>
</evidence>
<name>A0A7S0QTJ2_9CHLO</name>
<keyword evidence="2" id="KW-0813">Transport</keyword>
<protein>
    <recommendedName>
        <fullName evidence="10">Amino acid transporter transmembrane domain-containing protein</fullName>
    </recommendedName>
</protein>
<dbReference type="PANTHER" id="PTHR32195:SF24">
    <property type="entry name" value="TRYPTOPHAN OR TYROSINE TRANSPORTER PROTEIN"/>
    <property type="match status" value="1"/>
</dbReference>
<feature type="transmembrane region" description="Helical" evidence="8">
    <location>
        <begin position="482"/>
        <end position="503"/>
    </location>
</feature>
<dbReference type="Pfam" id="PF03222">
    <property type="entry name" value="Trp_Tyr_perm"/>
    <property type="match status" value="1"/>
</dbReference>
<evidence type="ECO:0000256" key="6">
    <source>
        <dbReference type="ARBA" id="ARBA00022989"/>
    </source>
</evidence>
<feature type="transmembrane region" description="Helical" evidence="8">
    <location>
        <begin position="220"/>
        <end position="241"/>
    </location>
</feature>
<feature type="transmembrane region" description="Helical" evidence="8">
    <location>
        <begin position="316"/>
        <end position="334"/>
    </location>
</feature>
<feature type="transmembrane region" description="Helical" evidence="8">
    <location>
        <begin position="395"/>
        <end position="415"/>
    </location>
</feature>
<dbReference type="InterPro" id="IPR018227">
    <property type="entry name" value="Amino_acid_transport_2"/>
</dbReference>
<keyword evidence="3" id="KW-1003">Cell membrane</keyword>
<dbReference type="GO" id="GO:0005886">
    <property type="term" value="C:plasma membrane"/>
    <property type="evidence" value="ECO:0007669"/>
    <property type="project" value="UniProtKB-SubCell"/>
</dbReference>
<evidence type="ECO:0000256" key="8">
    <source>
        <dbReference type="SAM" id="Phobius"/>
    </source>
</evidence>
<evidence type="ECO:0008006" key="10">
    <source>
        <dbReference type="Google" id="ProtNLM"/>
    </source>
</evidence>
<reference evidence="9" key="1">
    <citation type="submission" date="2021-01" db="EMBL/GenBank/DDBJ databases">
        <authorList>
            <person name="Corre E."/>
            <person name="Pelletier E."/>
            <person name="Niang G."/>
            <person name="Scheremetjew M."/>
            <person name="Finn R."/>
            <person name="Kale V."/>
            <person name="Holt S."/>
            <person name="Cochrane G."/>
            <person name="Meng A."/>
            <person name="Brown T."/>
            <person name="Cohen L."/>
        </authorList>
    </citation>
    <scope>NUCLEOTIDE SEQUENCE</scope>
    <source>
        <strain evidence="9">CCMP722</strain>
    </source>
</reference>
<gene>
    <name evidence="9" type="ORF">POBO1169_LOCUS2375</name>
</gene>
<feature type="transmembrane region" description="Helical" evidence="8">
    <location>
        <begin position="277"/>
        <end position="296"/>
    </location>
</feature>
<accession>A0A7S0QTJ2</accession>
<keyword evidence="6 8" id="KW-1133">Transmembrane helix</keyword>